<name>A0AAI9ZRX7_9PEZI</name>
<dbReference type="Proteomes" id="UP001243989">
    <property type="component" value="Unassembled WGS sequence"/>
</dbReference>
<accession>A0AAI9ZRX7</accession>
<gene>
    <name evidence="2" type="ORF">BDP81DRAFT_426569</name>
</gene>
<dbReference type="RefSeq" id="XP_060445673.1">
    <property type="nucleotide sequence ID" value="XM_060590305.1"/>
</dbReference>
<organism evidence="2 3">
    <name type="scientific">Colletotrichum phormii</name>
    <dbReference type="NCBI Taxonomy" id="359342"/>
    <lineage>
        <taxon>Eukaryota</taxon>
        <taxon>Fungi</taxon>
        <taxon>Dikarya</taxon>
        <taxon>Ascomycota</taxon>
        <taxon>Pezizomycotina</taxon>
        <taxon>Sordariomycetes</taxon>
        <taxon>Hypocreomycetidae</taxon>
        <taxon>Glomerellales</taxon>
        <taxon>Glomerellaceae</taxon>
        <taxon>Colletotrichum</taxon>
        <taxon>Colletotrichum acutatum species complex</taxon>
    </lineage>
</organism>
<evidence type="ECO:0000313" key="3">
    <source>
        <dbReference type="Proteomes" id="UP001243989"/>
    </source>
</evidence>
<proteinExistence type="predicted"/>
<feature type="compositionally biased region" description="Basic and acidic residues" evidence="1">
    <location>
        <begin position="40"/>
        <end position="53"/>
    </location>
</feature>
<dbReference type="AlphaFoldDB" id="A0AAI9ZRX7"/>
<sequence length="242" mass="27018">MTTSSHTSRGVLVFAYLVGRRTRPSRRSVPCPLACVGHRPQGERGDREASRQETRKHRHPKPTSPRTVSYQVNQGTALDLAGTGSIFSSFFFCNRRLHLHHQYQNGAISLGTPLPLPTRQRQPLSYMYRAPVDGHVKRSKQNYMYRKQWAFVVRCAGDGAEASVLEISQANKTGLQRKDQTMQLHLTATKPIKFGTTHGGSGPRPVPRLPVYSFSWSDASTSRGGLCLFFFSSPPPLSCHLI</sequence>
<evidence type="ECO:0000256" key="1">
    <source>
        <dbReference type="SAM" id="MobiDB-lite"/>
    </source>
</evidence>
<reference evidence="2" key="1">
    <citation type="submission" date="2021-06" db="EMBL/GenBank/DDBJ databases">
        <title>Comparative genomics, transcriptomics and evolutionary studies reveal genomic signatures of adaptation to plant cell wall in hemibiotrophic fungi.</title>
        <authorList>
            <consortium name="DOE Joint Genome Institute"/>
            <person name="Baroncelli R."/>
            <person name="Diaz J.F."/>
            <person name="Benocci T."/>
            <person name="Peng M."/>
            <person name="Battaglia E."/>
            <person name="Haridas S."/>
            <person name="Andreopoulos W."/>
            <person name="Labutti K."/>
            <person name="Pangilinan J."/>
            <person name="Floch G.L."/>
            <person name="Makela M.R."/>
            <person name="Henrissat B."/>
            <person name="Grigoriev I.V."/>
            <person name="Crouch J.A."/>
            <person name="De Vries R.P."/>
            <person name="Sukno S.A."/>
            <person name="Thon M.R."/>
        </authorList>
    </citation>
    <scope>NUCLEOTIDE SEQUENCE</scope>
    <source>
        <strain evidence="2">CBS 102054</strain>
    </source>
</reference>
<feature type="region of interest" description="Disordered" evidence="1">
    <location>
        <begin position="25"/>
        <end position="69"/>
    </location>
</feature>
<evidence type="ECO:0000313" key="2">
    <source>
        <dbReference type="EMBL" id="KAK1637066.1"/>
    </source>
</evidence>
<dbReference type="EMBL" id="JAHMHQ010000009">
    <property type="protein sequence ID" value="KAK1637066.1"/>
    <property type="molecule type" value="Genomic_DNA"/>
</dbReference>
<dbReference type="GeneID" id="85475167"/>
<comment type="caution">
    <text evidence="2">The sequence shown here is derived from an EMBL/GenBank/DDBJ whole genome shotgun (WGS) entry which is preliminary data.</text>
</comment>
<protein>
    <submittedName>
        <fullName evidence="2">Uncharacterized protein</fullName>
    </submittedName>
</protein>
<keyword evidence="3" id="KW-1185">Reference proteome</keyword>